<evidence type="ECO:0000256" key="1">
    <source>
        <dbReference type="ARBA" id="ARBA00023015"/>
    </source>
</evidence>
<keyword evidence="6" id="KW-1185">Reference proteome</keyword>
<dbReference type="SMART" id="SM00422">
    <property type="entry name" value="HTH_MERR"/>
    <property type="match status" value="1"/>
</dbReference>
<dbReference type="SMART" id="SM00871">
    <property type="entry name" value="AraC_E_bind"/>
    <property type="match status" value="1"/>
</dbReference>
<dbReference type="InterPro" id="IPR047057">
    <property type="entry name" value="MerR_fam"/>
</dbReference>
<dbReference type="PANTHER" id="PTHR30204">
    <property type="entry name" value="REDOX-CYCLING DRUG-SENSING TRANSCRIPTIONAL ACTIVATOR SOXR"/>
    <property type="match status" value="1"/>
</dbReference>
<keyword evidence="3" id="KW-0175">Coiled coil</keyword>
<dbReference type="PROSITE" id="PS50937">
    <property type="entry name" value="HTH_MERR_2"/>
    <property type="match status" value="1"/>
</dbReference>
<accession>A0ABS6EEF6</accession>
<feature type="domain" description="HTH merR-type" evidence="4">
    <location>
        <begin position="5"/>
        <end position="75"/>
    </location>
</feature>
<dbReference type="Pfam" id="PF13411">
    <property type="entry name" value="MerR_1"/>
    <property type="match status" value="1"/>
</dbReference>
<dbReference type="Proteomes" id="UP000726170">
    <property type="component" value="Unassembled WGS sequence"/>
</dbReference>
<evidence type="ECO:0000256" key="2">
    <source>
        <dbReference type="ARBA" id="ARBA00023163"/>
    </source>
</evidence>
<keyword evidence="1" id="KW-0805">Transcription regulation</keyword>
<evidence type="ECO:0000313" key="6">
    <source>
        <dbReference type="Proteomes" id="UP000726170"/>
    </source>
</evidence>
<dbReference type="EMBL" id="JAHLQF010000001">
    <property type="protein sequence ID" value="MBU5483591.1"/>
    <property type="molecule type" value="Genomic_DNA"/>
</dbReference>
<keyword evidence="2" id="KW-0804">Transcription</keyword>
<protein>
    <submittedName>
        <fullName evidence="5">MerR family transcriptional regulator</fullName>
    </submittedName>
</protein>
<dbReference type="Pfam" id="PF06445">
    <property type="entry name" value="GyrI-like"/>
    <property type="match status" value="1"/>
</dbReference>
<dbReference type="InterPro" id="IPR010499">
    <property type="entry name" value="AraC_E-bd"/>
</dbReference>
<comment type="caution">
    <text evidence="5">The sequence shown here is derived from an EMBL/GenBank/DDBJ whole genome shotgun (WGS) entry which is preliminary data.</text>
</comment>
<sequence>MEHKKYKINEVAKMHNISKKTLIYYDKIGLFKPQYVDEVNNYRYYDMKELPILKQIVYLKNIGFSLMEIKNLLDNREHDLIIDALTSKDNEIVKEIEKLQETHNSIEHLLNFYKKTKYLDKKDLYKPAVKIFTKRKIFYLRCEEEGSWEEIMLTYRRVLRHLQELNLFSHKEYGTIYLKEGIESGFKRNVGSFISISDKYDIKDETILQEGKYICMYKDGGYYNEDAVKYLLNWIKENGYEVISDIYEYCMIDYTFTKSIEDMISEIQIRVR</sequence>
<evidence type="ECO:0000256" key="3">
    <source>
        <dbReference type="SAM" id="Coils"/>
    </source>
</evidence>
<dbReference type="RefSeq" id="WP_216437956.1">
    <property type="nucleotide sequence ID" value="NZ_JAHLQF010000001.1"/>
</dbReference>
<feature type="coiled-coil region" evidence="3">
    <location>
        <begin position="82"/>
        <end position="116"/>
    </location>
</feature>
<dbReference type="PANTHER" id="PTHR30204:SF69">
    <property type="entry name" value="MERR-FAMILY TRANSCRIPTIONAL REGULATOR"/>
    <property type="match status" value="1"/>
</dbReference>
<reference evidence="5 6" key="1">
    <citation type="submission" date="2021-06" db="EMBL/GenBank/DDBJ databases">
        <authorList>
            <person name="Sun Q."/>
            <person name="Li D."/>
        </authorList>
    </citation>
    <scope>NUCLEOTIDE SEQUENCE [LARGE SCALE GENOMIC DNA]</scope>
    <source>
        <strain evidence="5 6">MSJ-11</strain>
    </source>
</reference>
<proteinExistence type="predicted"/>
<name>A0ABS6EEF6_9CLOT</name>
<organism evidence="5 6">
    <name type="scientific">Clostridium mobile</name>
    <dbReference type="NCBI Taxonomy" id="2841512"/>
    <lineage>
        <taxon>Bacteria</taxon>
        <taxon>Bacillati</taxon>
        <taxon>Bacillota</taxon>
        <taxon>Clostridia</taxon>
        <taxon>Eubacteriales</taxon>
        <taxon>Clostridiaceae</taxon>
        <taxon>Clostridium</taxon>
    </lineage>
</organism>
<dbReference type="InterPro" id="IPR029442">
    <property type="entry name" value="GyrI-like"/>
</dbReference>
<gene>
    <name evidence="5" type="ORF">KQI86_04565</name>
</gene>
<dbReference type="InterPro" id="IPR000551">
    <property type="entry name" value="MerR-type_HTH_dom"/>
</dbReference>
<evidence type="ECO:0000259" key="4">
    <source>
        <dbReference type="PROSITE" id="PS50937"/>
    </source>
</evidence>
<evidence type="ECO:0000313" key="5">
    <source>
        <dbReference type="EMBL" id="MBU5483591.1"/>
    </source>
</evidence>